<dbReference type="GO" id="GO:0005524">
    <property type="term" value="F:ATP binding"/>
    <property type="evidence" value="ECO:0007669"/>
    <property type="project" value="UniProtKB-UniRule"/>
</dbReference>
<gene>
    <name evidence="8 9" type="primary">bioD</name>
    <name evidence="9" type="ORF">GARC_5370</name>
</gene>
<evidence type="ECO:0000256" key="4">
    <source>
        <dbReference type="ARBA" id="ARBA00022741"/>
    </source>
</evidence>
<dbReference type="Gene3D" id="3.40.50.300">
    <property type="entry name" value="P-loop containing nucleotide triphosphate hydrolases"/>
    <property type="match status" value="1"/>
</dbReference>
<dbReference type="GO" id="GO:0009102">
    <property type="term" value="P:biotin biosynthetic process"/>
    <property type="evidence" value="ECO:0007669"/>
    <property type="project" value="UniProtKB-UniRule"/>
</dbReference>
<dbReference type="HAMAP" id="MF_00336">
    <property type="entry name" value="BioD"/>
    <property type="match status" value="1"/>
</dbReference>
<dbReference type="EC" id="6.3.3.3" evidence="8"/>
<dbReference type="InterPro" id="IPR027417">
    <property type="entry name" value="P-loop_NTPase"/>
</dbReference>
<feature type="binding site" evidence="8">
    <location>
        <begin position="128"/>
        <end position="131"/>
    </location>
    <ligand>
        <name>ATP</name>
        <dbReference type="ChEBI" id="CHEBI:30616"/>
    </ligand>
</feature>
<evidence type="ECO:0000313" key="10">
    <source>
        <dbReference type="Proteomes" id="UP000006327"/>
    </source>
</evidence>
<evidence type="ECO:0000256" key="5">
    <source>
        <dbReference type="ARBA" id="ARBA00022756"/>
    </source>
</evidence>
<dbReference type="GO" id="GO:0000287">
    <property type="term" value="F:magnesium ion binding"/>
    <property type="evidence" value="ECO:0007669"/>
    <property type="project" value="UniProtKB-UniRule"/>
</dbReference>
<keyword evidence="4 8" id="KW-0547">Nucleotide-binding</keyword>
<feature type="binding site" evidence="8">
    <location>
        <position position="128"/>
    </location>
    <ligand>
        <name>Mg(2+)</name>
        <dbReference type="ChEBI" id="CHEBI:18420"/>
    </ligand>
</feature>
<keyword evidence="2 8" id="KW-0436">Ligase</keyword>
<keyword evidence="3 8" id="KW-0479">Metal-binding</keyword>
<comment type="caution">
    <text evidence="8">Lacks conserved residue(s) required for the propagation of feature annotation.</text>
</comment>
<accession>K6ZFZ2</accession>
<dbReference type="EMBL" id="BAEO01000072">
    <property type="protein sequence ID" value="GAC22305.1"/>
    <property type="molecule type" value="Genomic_DNA"/>
</dbReference>
<dbReference type="PANTHER" id="PTHR43210:SF5">
    <property type="entry name" value="DETHIOBIOTIN SYNTHETASE"/>
    <property type="match status" value="1"/>
</dbReference>
<keyword evidence="7 8" id="KW-0460">Magnesium</keyword>
<dbReference type="SUPFAM" id="SSF52540">
    <property type="entry name" value="P-loop containing nucleoside triphosphate hydrolases"/>
    <property type="match status" value="1"/>
</dbReference>
<proteinExistence type="inferred from homology"/>
<organism evidence="9 10">
    <name type="scientific">Paraglaciecola arctica BSs20135</name>
    <dbReference type="NCBI Taxonomy" id="493475"/>
    <lineage>
        <taxon>Bacteria</taxon>
        <taxon>Pseudomonadati</taxon>
        <taxon>Pseudomonadota</taxon>
        <taxon>Gammaproteobacteria</taxon>
        <taxon>Alteromonadales</taxon>
        <taxon>Alteromonadaceae</taxon>
        <taxon>Paraglaciecola</taxon>
    </lineage>
</organism>
<dbReference type="STRING" id="493475.GARC_5370"/>
<dbReference type="Proteomes" id="UP000006327">
    <property type="component" value="Unassembled WGS sequence"/>
</dbReference>
<dbReference type="UniPathway" id="UPA00078">
    <property type="reaction ID" value="UER00161"/>
</dbReference>
<evidence type="ECO:0000256" key="6">
    <source>
        <dbReference type="ARBA" id="ARBA00022840"/>
    </source>
</evidence>
<keyword evidence="6 8" id="KW-0067">ATP-binding</keyword>
<feature type="binding site" evidence="8">
    <location>
        <begin position="193"/>
        <end position="194"/>
    </location>
    <ligand>
        <name>ATP</name>
        <dbReference type="ChEBI" id="CHEBI:30616"/>
    </ligand>
</feature>
<dbReference type="GO" id="GO:0042803">
    <property type="term" value="F:protein homodimerization activity"/>
    <property type="evidence" value="ECO:0007669"/>
    <property type="project" value="UniProtKB-ARBA"/>
</dbReference>
<comment type="function">
    <text evidence="8">Catalyzes a mechanistically unusual reaction, the ATP-dependent insertion of CO2 between the N7 and N8 nitrogen atoms of 7,8-diaminopelargonic acid (DAPA, also called 7,8-diammoniononanoate) to form a ureido ring.</text>
</comment>
<comment type="subunit">
    <text evidence="8">Homodimer.</text>
</comment>
<name>K6ZFZ2_9ALTE</name>
<evidence type="ECO:0000256" key="3">
    <source>
        <dbReference type="ARBA" id="ARBA00022723"/>
    </source>
</evidence>
<feature type="binding site" evidence="8">
    <location>
        <position position="61"/>
    </location>
    <ligand>
        <name>Mg(2+)</name>
        <dbReference type="ChEBI" id="CHEBI:18420"/>
    </ligand>
</feature>
<dbReference type="eggNOG" id="COG0132">
    <property type="taxonomic scope" value="Bacteria"/>
</dbReference>
<evidence type="ECO:0000313" key="9">
    <source>
        <dbReference type="EMBL" id="GAC22305.1"/>
    </source>
</evidence>
<dbReference type="RefSeq" id="WP_007626011.1">
    <property type="nucleotide sequence ID" value="NZ_BAEO01000072.1"/>
</dbReference>
<evidence type="ECO:0000256" key="1">
    <source>
        <dbReference type="ARBA" id="ARBA00022490"/>
    </source>
</evidence>
<comment type="pathway">
    <text evidence="8">Cofactor biosynthesis; biotin biosynthesis; biotin from 7,8-diaminononanoate: step 1/2.</text>
</comment>
<comment type="subcellular location">
    <subcellularLocation>
        <location evidence="8">Cytoplasm</location>
    </subcellularLocation>
</comment>
<evidence type="ECO:0000256" key="2">
    <source>
        <dbReference type="ARBA" id="ARBA00022598"/>
    </source>
</evidence>
<comment type="cofactor">
    <cofactor evidence="8">
        <name>Mg(2+)</name>
        <dbReference type="ChEBI" id="CHEBI:18420"/>
    </cofactor>
</comment>
<dbReference type="OrthoDB" id="9802097at2"/>
<keyword evidence="5 8" id="KW-0093">Biotin biosynthesis</keyword>
<dbReference type="CDD" id="cd03109">
    <property type="entry name" value="DTBS"/>
    <property type="match status" value="1"/>
</dbReference>
<dbReference type="AlphaFoldDB" id="K6ZFZ2"/>
<dbReference type="FunFam" id="3.40.50.300:FF:000292">
    <property type="entry name" value="ATP-dependent dethiobiotin synthetase BioD"/>
    <property type="match status" value="1"/>
</dbReference>
<comment type="similarity">
    <text evidence="8">Belongs to the dethiobiotin synthetase family.</text>
</comment>
<feature type="active site" evidence="8">
    <location>
        <position position="44"/>
    </location>
</feature>
<sequence>MGHLSVKRRAFFVTGTDTEVGKTFVSEALLILLNKKGLLTAAYKPIAAGCELTPQGLRNEDALALQKHSSIDLSYDEVNPIAFEAAIAPHLAAQKLSTDNTAQLIAIDTVREGFVCLLQKKPDVLIVEGAGGWRLPLGIDFEGNPRYLSEFVVERNLSVILVVGMRLGCLNHAVLTAECIRNDGLKIAGWVANQVDPNMPYLDDNIASLKTLLDVPFIGSLPRLETPADAGAYLDLSVLDL</sequence>
<reference evidence="9 10" key="1">
    <citation type="journal article" date="2017" name="Antonie Van Leeuwenhoek">
        <title>Rhizobium rhizosphaerae sp. nov., a novel species isolated from rice rhizosphere.</title>
        <authorList>
            <person name="Zhao J.J."/>
            <person name="Zhang J."/>
            <person name="Zhang R.J."/>
            <person name="Zhang C.W."/>
            <person name="Yin H.Q."/>
            <person name="Zhang X.X."/>
        </authorList>
    </citation>
    <scope>NUCLEOTIDE SEQUENCE [LARGE SCALE GENOMIC DNA]</scope>
    <source>
        <strain evidence="9 10">BSs20135</strain>
    </source>
</reference>
<dbReference type="PANTHER" id="PTHR43210">
    <property type="entry name" value="DETHIOBIOTIN SYNTHETASE"/>
    <property type="match status" value="1"/>
</dbReference>
<dbReference type="GO" id="GO:0005829">
    <property type="term" value="C:cytosol"/>
    <property type="evidence" value="ECO:0007669"/>
    <property type="project" value="TreeGrafter"/>
</dbReference>
<dbReference type="PIRSF" id="PIRSF006755">
    <property type="entry name" value="DTB_synth"/>
    <property type="match status" value="1"/>
</dbReference>
<keyword evidence="10" id="KW-1185">Reference proteome</keyword>
<feature type="binding site" evidence="8">
    <location>
        <position position="23"/>
    </location>
    <ligand>
        <name>Mg(2+)</name>
        <dbReference type="ChEBI" id="CHEBI:18420"/>
    </ligand>
</feature>
<comment type="caution">
    <text evidence="9">The sequence shown here is derived from an EMBL/GenBank/DDBJ whole genome shotgun (WGS) entry which is preliminary data.</text>
</comment>
<evidence type="ECO:0000256" key="7">
    <source>
        <dbReference type="ARBA" id="ARBA00022842"/>
    </source>
</evidence>
<keyword evidence="1 8" id="KW-0963">Cytoplasm</keyword>
<feature type="binding site" evidence="8">
    <location>
        <begin position="222"/>
        <end position="224"/>
    </location>
    <ligand>
        <name>ATP</name>
        <dbReference type="ChEBI" id="CHEBI:30616"/>
    </ligand>
</feature>
<dbReference type="GO" id="GO:0004141">
    <property type="term" value="F:dethiobiotin synthase activity"/>
    <property type="evidence" value="ECO:0007669"/>
    <property type="project" value="UniProtKB-UniRule"/>
</dbReference>
<feature type="binding site" evidence="8">
    <location>
        <begin position="19"/>
        <end position="24"/>
    </location>
    <ligand>
        <name>ATP</name>
        <dbReference type="ChEBI" id="CHEBI:30616"/>
    </ligand>
</feature>
<dbReference type="InterPro" id="IPR004472">
    <property type="entry name" value="DTB_synth_BioD"/>
</dbReference>
<dbReference type="NCBIfam" id="TIGR00347">
    <property type="entry name" value="bioD"/>
    <property type="match status" value="1"/>
</dbReference>
<comment type="catalytic activity">
    <reaction evidence="8">
        <text>(7R,8S)-7,8-diammoniononanoate + CO2 + ATP = (4R,5S)-dethiobiotin + ADP + phosphate + 3 H(+)</text>
        <dbReference type="Rhea" id="RHEA:15805"/>
        <dbReference type="ChEBI" id="CHEBI:15378"/>
        <dbReference type="ChEBI" id="CHEBI:16526"/>
        <dbReference type="ChEBI" id="CHEBI:30616"/>
        <dbReference type="ChEBI" id="CHEBI:43474"/>
        <dbReference type="ChEBI" id="CHEBI:149469"/>
        <dbReference type="ChEBI" id="CHEBI:149473"/>
        <dbReference type="ChEBI" id="CHEBI:456216"/>
        <dbReference type="EC" id="6.3.3.3"/>
    </reaction>
</comment>
<evidence type="ECO:0000256" key="8">
    <source>
        <dbReference type="HAMAP-Rule" id="MF_00336"/>
    </source>
</evidence>
<protein>
    <recommendedName>
        <fullName evidence="8">ATP-dependent dethiobiotin synthetase BioD</fullName>
        <ecNumber evidence="8">6.3.3.3</ecNumber>
    </recommendedName>
    <alternativeName>
        <fullName evidence="8">DTB synthetase</fullName>
        <shortName evidence="8">DTBS</shortName>
    </alternativeName>
    <alternativeName>
        <fullName evidence="8">Dethiobiotin synthase</fullName>
    </alternativeName>
</protein>
<dbReference type="Pfam" id="PF13500">
    <property type="entry name" value="AAA_26"/>
    <property type="match status" value="1"/>
</dbReference>
<feature type="binding site" evidence="8">
    <location>
        <position position="61"/>
    </location>
    <ligand>
        <name>ATP</name>
        <dbReference type="ChEBI" id="CHEBI:30616"/>
    </ligand>
</feature>